<dbReference type="Proteomes" id="UP001369086">
    <property type="component" value="Unassembled WGS sequence"/>
</dbReference>
<feature type="compositionally biased region" description="Polar residues" evidence="1">
    <location>
        <begin position="48"/>
        <end position="57"/>
    </location>
</feature>
<evidence type="ECO:0000313" key="2">
    <source>
        <dbReference type="EMBL" id="KAK6469989.1"/>
    </source>
</evidence>
<proteinExistence type="predicted"/>
<dbReference type="EMBL" id="JAHFZB010000037">
    <property type="protein sequence ID" value="KAK6469989.1"/>
    <property type="molecule type" value="Genomic_DNA"/>
</dbReference>
<protein>
    <submittedName>
        <fullName evidence="2">Macrophage mannose receptor 1-like</fullName>
    </submittedName>
</protein>
<accession>A0ABR0YBI1</accession>
<evidence type="ECO:0000256" key="1">
    <source>
        <dbReference type="SAM" id="MobiDB-lite"/>
    </source>
</evidence>
<feature type="region of interest" description="Disordered" evidence="1">
    <location>
        <begin position="48"/>
        <end position="78"/>
    </location>
</feature>
<evidence type="ECO:0000313" key="3">
    <source>
        <dbReference type="Proteomes" id="UP001369086"/>
    </source>
</evidence>
<comment type="caution">
    <text evidence="2">The sequence shown here is derived from an EMBL/GenBank/DDBJ whole genome shotgun (WGS) entry which is preliminary data.</text>
</comment>
<name>A0ABR0YBI1_HUSHU</name>
<reference evidence="2 3" key="1">
    <citation type="submission" date="2021-05" db="EMBL/GenBank/DDBJ databases">
        <authorList>
            <person name="Zahm M."/>
            <person name="Klopp C."/>
            <person name="Cabau C."/>
            <person name="Kuhl H."/>
            <person name="Suciu R."/>
            <person name="Ciorpac M."/>
            <person name="Holostenco D."/>
            <person name="Gessner J."/>
            <person name="Wuertz S."/>
            <person name="Hohne C."/>
            <person name="Stock M."/>
            <person name="Gislard M."/>
            <person name="Lluch J."/>
            <person name="Milhes M."/>
            <person name="Lampietro C."/>
            <person name="Lopez Roques C."/>
            <person name="Donnadieu C."/>
            <person name="Du K."/>
            <person name="Schartl M."/>
            <person name="Guiguen Y."/>
        </authorList>
    </citation>
    <scope>NUCLEOTIDE SEQUENCE [LARGE SCALE GENOMIC DNA]</scope>
    <source>
        <strain evidence="2">Hh-F2</strain>
        <tissue evidence="2">Blood</tissue>
    </source>
</reference>
<sequence length="114" mass="11823">MTSLNIPFISLFLDNSTAVESSSQSSSTAKTPGNISAAVTPFFQASTETENNATAVESSSQSSSTVKTPGNTLAPVTPFYQAPTETENAVQTTNQSANVSVTIEHTSSQTPTES</sequence>
<gene>
    <name evidence="2" type="ORF">HHUSO_G31573</name>
</gene>
<organism evidence="2 3">
    <name type="scientific">Huso huso</name>
    <name type="common">Beluga</name>
    <name type="synonym">Acipenser huso</name>
    <dbReference type="NCBI Taxonomy" id="61971"/>
    <lineage>
        <taxon>Eukaryota</taxon>
        <taxon>Metazoa</taxon>
        <taxon>Chordata</taxon>
        <taxon>Craniata</taxon>
        <taxon>Vertebrata</taxon>
        <taxon>Euteleostomi</taxon>
        <taxon>Actinopterygii</taxon>
        <taxon>Chondrostei</taxon>
        <taxon>Acipenseriformes</taxon>
        <taxon>Acipenseridae</taxon>
        <taxon>Huso</taxon>
    </lineage>
</organism>
<keyword evidence="3" id="KW-1185">Reference proteome</keyword>